<evidence type="ECO:0000256" key="4">
    <source>
        <dbReference type="ARBA" id="ARBA00022801"/>
    </source>
</evidence>
<keyword evidence="3 9" id="KW-0732">Signal</keyword>
<keyword evidence="4 7" id="KW-0378">Hydrolase</keyword>
<dbReference type="Proteomes" id="UP000504604">
    <property type="component" value="Linkage group LG3"/>
</dbReference>
<accession>A0A6I9SYJ9</accession>
<feature type="domain" description="Peptidase S8/S53" evidence="10">
    <location>
        <begin position="131"/>
        <end position="577"/>
    </location>
</feature>
<dbReference type="Gene3D" id="3.40.50.200">
    <property type="entry name" value="Peptidase S8/S53 domain"/>
    <property type="match status" value="1"/>
</dbReference>
<evidence type="ECO:0000313" key="15">
    <source>
        <dbReference type="RefSeq" id="XP_011074701.1"/>
    </source>
</evidence>
<dbReference type="InterPro" id="IPR041469">
    <property type="entry name" value="Subtilisin-like_FN3"/>
</dbReference>
<dbReference type="Pfam" id="PF17766">
    <property type="entry name" value="fn3_6"/>
    <property type="match status" value="1"/>
</dbReference>
<evidence type="ECO:0000256" key="1">
    <source>
        <dbReference type="ARBA" id="ARBA00011073"/>
    </source>
</evidence>
<evidence type="ECO:0000256" key="7">
    <source>
        <dbReference type="PROSITE-ProRule" id="PRU01240"/>
    </source>
</evidence>
<dbReference type="SUPFAM" id="SSF52743">
    <property type="entry name" value="Subtilisin-like"/>
    <property type="match status" value="1"/>
</dbReference>
<evidence type="ECO:0000259" key="12">
    <source>
        <dbReference type="Pfam" id="PF05922"/>
    </source>
</evidence>
<dbReference type="InterPro" id="IPR045051">
    <property type="entry name" value="SBT"/>
</dbReference>
<dbReference type="InterPro" id="IPR010259">
    <property type="entry name" value="S8pro/Inhibitor_I9"/>
</dbReference>
<dbReference type="InParanoid" id="A0A6I9SYJ9"/>
<dbReference type="Pfam" id="PF00082">
    <property type="entry name" value="Peptidase_S8"/>
    <property type="match status" value="1"/>
</dbReference>
<dbReference type="Gene3D" id="3.30.70.80">
    <property type="entry name" value="Peptidase S8 propeptide/proteinase inhibitor I9"/>
    <property type="match status" value="1"/>
</dbReference>
<dbReference type="Pfam" id="PF02225">
    <property type="entry name" value="PA"/>
    <property type="match status" value="1"/>
</dbReference>
<dbReference type="OrthoDB" id="891290at2759"/>
<feature type="active site" description="Charge relay system" evidence="6 7">
    <location>
        <position position="204"/>
    </location>
</feature>
<dbReference type="GO" id="GO:0006508">
    <property type="term" value="P:proteolysis"/>
    <property type="evidence" value="ECO:0007669"/>
    <property type="project" value="UniProtKB-KW"/>
</dbReference>
<feature type="active site" description="Charge relay system" evidence="6 7">
    <location>
        <position position="540"/>
    </location>
</feature>
<dbReference type="RefSeq" id="XP_011074701.1">
    <property type="nucleotide sequence ID" value="XM_011076399.1"/>
</dbReference>
<feature type="active site" description="Charge relay system" evidence="6 7">
    <location>
        <position position="140"/>
    </location>
</feature>
<comment type="similarity">
    <text evidence="1 7">Belongs to the peptidase S8 family.</text>
</comment>
<dbReference type="CDD" id="cd02120">
    <property type="entry name" value="PA_subtilisin_like"/>
    <property type="match status" value="1"/>
</dbReference>
<gene>
    <name evidence="15" type="primary">LOC105159360</name>
</gene>
<evidence type="ECO:0000256" key="6">
    <source>
        <dbReference type="PIRSR" id="PIRSR615500-1"/>
    </source>
</evidence>
<evidence type="ECO:0000256" key="2">
    <source>
        <dbReference type="ARBA" id="ARBA00022670"/>
    </source>
</evidence>
<feature type="chain" id="PRO_5027015184" evidence="9">
    <location>
        <begin position="24"/>
        <end position="762"/>
    </location>
</feature>
<reference evidence="15" key="1">
    <citation type="submission" date="2025-08" db="UniProtKB">
        <authorList>
            <consortium name="RefSeq"/>
        </authorList>
    </citation>
    <scope>IDENTIFICATION</scope>
</reference>
<dbReference type="InterPro" id="IPR034197">
    <property type="entry name" value="Peptidases_S8_3"/>
</dbReference>
<proteinExistence type="inferred from homology"/>
<dbReference type="GeneID" id="105159360"/>
<keyword evidence="5 7" id="KW-0720">Serine protease</keyword>
<keyword evidence="14" id="KW-1185">Reference proteome</keyword>
<dbReference type="KEGG" id="sind:105159360"/>
<feature type="domain" description="PA" evidence="11">
    <location>
        <begin position="384"/>
        <end position="456"/>
    </location>
</feature>
<feature type="domain" description="Subtilisin-like protease fibronectin type-III" evidence="13">
    <location>
        <begin position="658"/>
        <end position="754"/>
    </location>
</feature>
<feature type="signal peptide" evidence="9">
    <location>
        <begin position="1"/>
        <end position="23"/>
    </location>
</feature>
<evidence type="ECO:0000259" key="13">
    <source>
        <dbReference type="Pfam" id="PF17766"/>
    </source>
</evidence>
<dbReference type="InterPro" id="IPR003137">
    <property type="entry name" value="PA_domain"/>
</dbReference>
<keyword evidence="2 7" id="KW-0645">Protease</keyword>
<dbReference type="PANTHER" id="PTHR10795">
    <property type="entry name" value="PROPROTEIN CONVERTASE SUBTILISIN/KEXIN"/>
    <property type="match status" value="1"/>
</dbReference>
<dbReference type="FunFam" id="2.60.40.2310:FF:000001">
    <property type="entry name" value="Subtilisin-like protease SBT1.5"/>
    <property type="match status" value="1"/>
</dbReference>
<dbReference type="PROSITE" id="PS00138">
    <property type="entry name" value="SUBTILASE_SER"/>
    <property type="match status" value="1"/>
</dbReference>
<evidence type="ECO:0000256" key="8">
    <source>
        <dbReference type="SAM" id="MobiDB-lite"/>
    </source>
</evidence>
<dbReference type="Pfam" id="PF05922">
    <property type="entry name" value="Inhibitor_I9"/>
    <property type="match status" value="1"/>
</dbReference>
<dbReference type="AlphaFoldDB" id="A0A6I9SYJ9"/>
<protein>
    <submittedName>
        <fullName evidence="15">CO(2)-response secreted protease-like</fullName>
    </submittedName>
</protein>
<evidence type="ECO:0000259" key="10">
    <source>
        <dbReference type="Pfam" id="PF00082"/>
    </source>
</evidence>
<dbReference type="Gene3D" id="3.50.30.30">
    <property type="match status" value="1"/>
</dbReference>
<feature type="region of interest" description="Disordered" evidence="8">
    <location>
        <begin position="370"/>
        <end position="390"/>
    </location>
</feature>
<dbReference type="FunFam" id="3.50.30.30:FF:000005">
    <property type="entry name" value="subtilisin-like protease SBT1.5"/>
    <property type="match status" value="1"/>
</dbReference>
<evidence type="ECO:0000313" key="14">
    <source>
        <dbReference type="Proteomes" id="UP000504604"/>
    </source>
</evidence>
<dbReference type="PRINTS" id="PR00723">
    <property type="entry name" value="SUBTILISIN"/>
</dbReference>
<dbReference type="Gene3D" id="2.60.40.2310">
    <property type="match status" value="1"/>
</dbReference>
<dbReference type="CDD" id="cd04852">
    <property type="entry name" value="Peptidases_S8_3"/>
    <property type="match status" value="1"/>
</dbReference>
<dbReference type="Gramene" id="SIN_1009043.t">
    <property type="protein sequence ID" value="SIN_1009043.t"/>
    <property type="gene ID" value="SIN_1009043"/>
</dbReference>
<evidence type="ECO:0000256" key="9">
    <source>
        <dbReference type="SAM" id="SignalP"/>
    </source>
</evidence>
<evidence type="ECO:0000256" key="5">
    <source>
        <dbReference type="ARBA" id="ARBA00022825"/>
    </source>
</evidence>
<evidence type="ECO:0000256" key="3">
    <source>
        <dbReference type="ARBA" id="ARBA00022729"/>
    </source>
</evidence>
<dbReference type="PROSITE" id="PS00137">
    <property type="entry name" value="SUBTILASE_HIS"/>
    <property type="match status" value="1"/>
</dbReference>
<evidence type="ECO:0000259" key="11">
    <source>
        <dbReference type="Pfam" id="PF02225"/>
    </source>
</evidence>
<organism evidence="14 15">
    <name type="scientific">Sesamum indicum</name>
    <name type="common">Oriental sesame</name>
    <name type="synonym">Sesamum orientale</name>
    <dbReference type="NCBI Taxonomy" id="4182"/>
    <lineage>
        <taxon>Eukaryota</taxon>
        <taxon>Viridiplantae</taxon>
        <taxon>Streptophyta</taxon>
        <taxon>Embryophyta</taxon>
        <taxon>Tracheophyta</taxon>
        <taxon>Spermatophyta</taxon>
        <taxon>Magnoliopsida</taxon>
        <taxon>eudicotyledons</taxon>
        <taxon>Gunneridae</taxon>
        <taxon>Pentapetalae</taxon>
        <taxon>asterids</taxon>
        <taxon>lamiids</taxon>
        <taxon>Lamiales</taxon>
        <taxon>Pedaliaceae</taxon>
        <taxon>Sesamum</taxon>
    </lineage>
</organism>
<name>A0A6I9SYJ9_SESIN</name>
<dbReference type="InterPro" id="IPR022398">
    <property type="entry name" value="Peptidase_S8_His-AS"/>
</dbReference>
<dbReference type="InterPro" id="IPR037045">
    <property type="entry name" value="S8pro/Inhibitor_I9_sf"/>
</dbReference>
<dbReference type="InterPro" id="IPR000209">
    <property type="entry name" value="Peptidase_S8/S53_dom"/>
</dbReference>
<dbReference type="InterPro" id="IPR036852">
    <property type="entry name" value="Peptidase_S8/S53_dom_sf"/>
</dbReference>
<dbReference type="GO" id="GO:0004252">
    <property type="term" value="F:serine-type endopeptidase activity"/>
    <property type="evidence" value="ECO:0007669"/>
    <property type="project" value="UniProtKB-UniRule"/>
</dbReference>
<dbReference type="FunCoup" id="A0A6I9SYJ9">
    <property type="interactions" value="34"/>
</dbReference>
<dbReference type="InterPro" id="IPR015500">
    <property type="entry name" value="Peptidase_S8_subtilisin-rel"/>
</dbReference>
<sequence>MNGPQLFLFFNLLVIPFLGETAAAEPERNGVYIVYMGATRSPNGAPRNDHAQLLRSLMNRKKNAVLHTYSHGFLGFAARLSDKEAKLIAKRPGVVSVFPDPVLQLHTTHSWDFLKYLDSTPKVPTDSSSSGEDTIIGFLDTGIWPESESFNDEGIGAIPSRWKGTCMEGENFTSSSCNRKIIGARYYDDPELGIPGTPRDNVGHGSHVASTAAGRPVSGASYYGLAKGTAKGGSPGSRIAMYRVCPSNFCIGSAILKGFDDAIADGVDVLSVSLGFSPSELFSDNPIIIGAFHATEKGIIVVCSAGNSGPSSATVDNAAPWILTVAATTIDRDFQSDVVLGGNKVIKGGAINFSDLNKSPVYPLIDGLSAKSESSQQGDDDARNCNPGSLDGDKVKEKIVLCENKVRPFGTTIKYETLKDQGAIGMVLIDDDLRQLETTYTDFPVTAVIEEDGAEILSYINSSSNPVATILPTVVIPNYKPAPVVALFSSRGPVFGVGNLIKPDITAPGQNILAAWSPNSDELTLPGREPALYGIISGTSMSCPHVSGLAAAVKSQHPTWSPAAIRSAIMTTAIQRNNSDAPIITETGSIATPYDIGAGEISLTGPLQPGLIYETETMDYIQFLCNIGYNTSDIKMIASDLPVNFSCPVESSLDLISNMNYPSIAISLLQENDIKTVNRTVTNVGEDESIYTAIVEAPEGVDVQVVPNTLKFTRDNKKLTFQVTFQQTTKSQEDLFGSITWSNEKYKVRSPFVVSNIGQDSR</sequence>
<feature type="domain" description="Inhibitor I9" evidence="12">
    <location>
        <begin position="31"/>
        <end position="106"/>
    </location>
</feature>
<dbReference type="FunFam" id="3.40.50.200:FF:000006">
    <property type="entry name" value="Subtilisin-like protease SBT1.5"/>
    <property type="match status" value="1"/>
</dbReference>
<dbReference type="InterPro" id="IPR023828">
    <property type="entry name" value="Peptidase_S8_Ser-AS"/>
</dbReference>
<dbReference type="PROSITE" id="PS51892">
    <property type="entry name" value="SUBTILASE"/>
    <property type="match status" value="1"/>
</dbReference>